<dbReference type="OrthoDB" id="3366823at2759"/>
<evidence type="ECO:0000313" key="5">
    <source>
        <dbReference type="EMBL" id="KAF7513055.1"/>
    </source>
</evidence>
<dbReference type="InterPro" id="IPR036396">
    <property type="entry name" value="Cyt_P450_sf"/>
</dbReference>
<dbReference type="GO" id="GO:0020037">
    <property type="term" value="F:heme binding"/>
    <property type="evidence" value="ECO:0007669"/>
    <property type="project" value="InterPro"/>
</dbReference>
<protein>
    <submittedName>
        <fullName evidence="5">Uncharacterized protein</fullName>
    </submittedName>
</protein>
<keyword evidence="2" id="KW-0349">Heme</keyword>
<dbReference type="PANTHER" id="PTHR24304:SF2">
    <property type="entry name" value="24-HYDROXYCHOLESTEROL 7-ALPHA-HYDROXYLASE"/>
    <property type="match status" value="1"/>
</dbReference>
<comment type="similarity">
    <text evidence="1">Belongs to the cytochrome P450 family.</text>
</comment>
<evidence type="ECO:0000256" key="1">
    <source>
        <dbReference type="ARBA" id="ARBA00010617"/>
    </source>
</evidence>
<accession>A0A8H7E943</accession>
<keyword evidence="6" id="KW-1185">Reference proteome</keyword>
<dbReference type="AlphaFoldDB" id="A0A8H7E943"/>
<keyword evidence="4" id="KW-0408">Iron</keyword>
<keyword evidence="3" id="KW-0479">Metal-binding</keyword>
<dbReference type="EMBL" id="JAACFV010000008">
    <property type="protein sequence ID" value="KAF7513055.1"/>
    <property type="molecule type" value="Genomic_DNA"/>
</dbReference>
<dbReference type="GO" id="GO:0008395">
    <property type="term" value="F:steroid hydroxylase activity"/>
    <property type="evidence" value="ECO:0007669"/>
    <property type="project" value="TreeGrafter"/>
</dbReference>
<proteinExistence type="inferred from homology"/>
<evidence type="ECO:0000313" key="6">
    <source>
        <dbReference type="Proteomes" id="UP000606974"/>
    </source>
</evidence>
<evidence type="ECO:0000256" key="2">
    <source>
        <dbReference type="ARBA" id="ARBA00022617"/>
    </source>
</evidence>
<evidence type="ECO:0000256" key="3">
    <source>
        <dbReference type="ARBA" id="ARBA00022723"/>
    </source>
</evidence>
<dbReference type="GO" id="GO:0016705">
    <property type="term" value="F:oxidoreductase activity, acting on paired donors, with incorporation or reduction of molecular oxygen"/>
    <property type="evidence" value="ECO:0007669"/>
    <property type="project" value="InterPro"/>
</dbReference>
<evidence type="ECO:0000256" key="4">
    <source>
        <dbReference type="ARBA" id="ARBA00023004"/>
    </source>
</evidence>
<comment type="caution">
    <text evidence="5">The sequence shown here is derived from an EMBL/GenBank/DDBJ whole genome shotgun (WGS) entry which is preliminary data.</text>
</comment>
<dbReference type="Proteomes" id="UP000606974">
    <property type="component" value="Unassembled WGS sequence"/>
</dbReference>
<dbReference type="Gene3D" id="1.10.630.10">
    <property type="entry name" value="Cytochrome P450"/>
    <property type="match status" value="1"/>
</dbReference>
<dbReference type="Pfam" id="PF00067">
    <property type="entry name" value="p450"/>
    <property type="match status" value="1"/>
</dbReference>
<dbReference type="PANTHER" id="PTHR24304">
    <property type="entry name" value="CYTOCHROME P450 FAMILY 7"/>
    <property type="match status" value="1"/>
</dbReference>
<dbReference type="SUPFAM" id="SSF48264">
    <property type="entry name" value="Cytochrome P450"/>
    <property type="match status" value="1"/>
</dbReference>
<dbReference type="GO" id="GO:0005506">
    <property type="term" value="F:iron ion binding"/>
    <property type="evidence" value="ECO:0007669"/>
    <property type="project" value="InterPro"/>
</dbReference>
<dbReference type="InterPro" id="IPR001128">
    <property type="entry name" value="Cyt_P450"/>
</dbReference>
<gene>
    <name evidence="5" type="ORF">GJ744_011321</name>
</gene>
<dbReference type="InterPro" id="IPR050529">
    <property type="entry name" value="CYP450_sterol_14alpha_dmase"/>
</dbReference>
<organism evidence="5 6">
    <name type="scientific">Endocarpon pusillum</name>
    <dbReference type="NCBI Taxonomy" id="364733"/>
    <lineage>
        <taxon>Eukaryota</taxon>
        <taxon>Fungi</taxon>
        <taxon>Dikarya</taxon>
        <taxon>Ascomycota</taxon>
        <taxon>Pezizomycotina</taxon>
        <taxon>Eurotiomycetes</taxon>
        <taxon>Chaetothyriomycetidae</taxon>
        <taxon>Verrucariales</taxon>
        <taxon>Verrucariaceae</taxon>
        <taxon>Endocarpon</taxon>
    </lineage>
</organism>
<reference evidence="5" key="1">
    <citation type="submission" date="2020-02" db="EMBL/GenBank/DDBJ databases">
        <authorList>
            <person name="Palmer J.M."/>
        </authorList>
    </citation>
    <scope>NUCLEOTIDE SEQUENCE</scope>
    <source>
        <strain evidence="5">EPUS1.4</strain>
        <tissue evidence="5">Thallus</tissue>
    </source>
</reference>
<sequence length="138" mass="15096">MELPLLQSVYAEVLRLYVDVIVARNLEVDVTVPIGYGGDDAPRVRLSKGDIVSAPAWTVHRDSGVWPGSPPDHFDAQRFSVADEKGQKAFSMGNIPGWVGAVRRRKTDVSGESFCEARDHGDCGHGTAHVLILRWKGT</sequence>
<name>A0A8H7E943_9EURO</name>